<feature type="compositionally biased region" description="Low complexity" evidence="1">
    <location>
        <begin position="668"/>
        <end position="677"/>
    </location>
</feature>
<dbReference type="Gene3D" id="3.10.20.90">
    <property type="entry name" value="Phosphatidylinositol 3-kinase Catalytic Subunit, Chain A, domain 1"/>
    <property type="match status" value="1"/>
</dbReference>
<reference evidence="3 4" key="1">
    <citation type="journal article" date="2024" name="Nat. Commun.">
        <title>Phylogenomics reveals the evolutionary origins of lichenization in chlorophyte algae.</title>
        <authorList>
            <person name="Puginier C."/>
            <person name="Libourel C."/>
            <person name="Otte J."/>
            <person name="Skaloud P."/>
            <person name="Haon M."/>
            <person name="Grisel S."/>
            <person name="Petersen M."/>
            <person name="Berrin J.G."/>
            <person name="Delaux P.M."/>
            <person name="Dal Grande F."/>
            <person name="Keller J."/>
        </authorList>
    </citation>
    <scope>NUCLEOTIDE SEQUENCE [LARGE SCALE GENOMIC DNA]</scope>
    <source>
        <strain evidence="3 4">SAG 245.80</strain>
    </source>
</reference>
<dbReference type="GO" id="GO:0036503">
    <property type="term" value="P:ERAD pathway"/>
    <property type="evidence" value="ECO:0007669"/>
    <property type="project" value="TreeGrafter"/>
</dbReference>
<dbReference type="PANTHER" id="PTHR15204">
    <property type="entry name" value="LARGE PROLINE-RICH PROTEIN BAG6"/>
    <property type="match status" value="1"/>
</dbReference>
<feature type="compositionally biased region" description="Low complexity" evidence="1">
    <location>
        <begin position="505"/>
        <end position="530"/>
    </location>
</feature>
<sequence length="842" mass="82604">MAEQTAEASGGPELPTIKLRIKVLTGEEHTVTVASDALVPDIKAKVAEVTGTPVSRQRLIFRGRVLRDASSISEHSIEDGDVLHLVPTTPPQERDLRQPQPQPQDLPGQPPDGLANLGAVIGTVLASLGLQGNINMQNVVLDGPAGDSPPHLLESVAGTLAALYRQPPSERPLPPPSALHALMGMSEARFAAAARAALAGADLPPALHALGGGTTGSSTGQPAVGARRHGMDRQRQRRPLSRELLRLAGLAIARTLDRTAEQLQARSAPALATSASQLLAAVQDDAPDREELAAAAMAAASAAHCAGALLGDVAGLAMALLVAARDEASHMLLGAMRPPAGQALFGAHVFAAPMEEQMQFSPGGVTFAPGMTGLAGLAGAPIMLPGNAAGAATAPLDQAAGQAPSAGQAPPAGGRGGPASGGGSQGGTAGRPGAARTAAFMVPGTQTVVRFLTGDAPLRAMEVTLGNGASATIDLRPVSAALESALSAHPTLRNLFSAPGRPLARAADEAAGGDAAAQPAPAAGAGAPAEQPTPPGGPAVQGATGQRRGAGQPSEPRQAAGPPQEPPVTQSRAKKGPSESGNQTPSAPLSTAAVVASPEGSSGAPQSRREGHAQAPAGQAPADTPAEAPSVKIAFAQDSKNSGAAVASSGGPGRPSGQGGPQEAAPPDLGALFSSLLGGDSGGGGGVAGGGGLEGVLGRMMQSPAMGQLVGQIAGGGGAGGGRGGGLGGMLSQIAQAPGGQQAGGRGAPAGSDFGALMQQMMPLVSSMLGGGGGGGAHGGQGGGQHGGEGGGLEELAVLPVEHAALWREILEADRAQLQEGAANEPLSDAYLAGWPPSRRSD</sequence>
<accession>A0AAW1RQS5</accession>
<feature type="region of interest" description="Disordered" evidence="1">
    <location>
        <begin position="769"/>
        <end position="792"/>
    </location>
</feature>
<keyword evidence="4" id="KW-1185">Reference proteome</keyword>
<feature type="compositionally biased region" description="Gly residues" evidence="1">
    <location>
        <begin position="650"/>
        <end position="660"/>
    </location>
</feature>
<dbReference type="EMBL" id="JALJOU010000026">
    <property type="protein sequence ID" value="KAK9836131.1"/>
    <property type="molecule type" value="Genomic_DNA"/>
</dbReference>
<dbReference type="Pfam" id="PF00240">
    <property type="entry name" value="ubiquitin"/>
    <property type="match status" value="1"/>
</dbReference>
<evidence type="ECO:0000313" key="3">
    <source>
        <dbReference type="EMBL" id="KAK9836131.1"/>
    </source>
</evidence>
<dbReference type="PANTHER" id="PTHR15204:SF0">
    <property type="entry name" value="LARGE PROLINE-RICH PROTEIN BAG6"/>
    <property type="match status" value="1"/>
</dbReference>
<dbReference type="GO" id="GO:0071818">
    <property type="term" value="C:BAT3 complex"/>
    <property type="evidence" value="ECO:0007669"/>
    <property type="project" value="TreeGrafter"/>
</dbReference>
<dbReference type="AlphaFoldDB" id="A0AAW1RQS5"/>
<dbReference type="SUPFAM" id="SSF54236">
    <property type="entry name" value="Ubiquitin-like"/>
    <property type="match status" value="1"/>
</dbReference>
<feature type="region of interest" description="Disordered" evidence="1">
    <location>
        <begin position="505"/>
        <end position="627"/>
    </location>
</feature>
<evidence type="ECO:0000259" key="2">
    <source>
        <dbReference type="PROSITE" id="PS50053"/>
    </source>
</evidence>
<protein>
    <recommendedName>
        <fullName evidence="2">Ubiquitin-like domain-containing protein</fullName>
    </recommendedName>
</protein>
<comment type="caution">
    <text evidence="3">The sequence shown here is derived from an EMBL/GenBank/DDBJ whole genome shotgun (WGS) entry which is preliminary data.</text>
</comment>
<feature type="compositionally biased region" description="Pro residues" evidence="1">
    <location>
        <begin position="100"/>
        <end position="110"/>
    </location>
</feature>
<feature type="region of interest" description="Disordered" evidence="1">
    <location>
        <begin position="399"/>
        <end position="433"/>
    </location>
</feature>
<gene>
    <name evidence="3" type="ORF">WJX81_004080</name>
</gene>
<feature type="region of interest" description="Disordered" evidence="1">
    <location>
        <begin position="209"/>
        <end position="240"/>
    </location>
</feature>
<dbReference type="GO" id="GO:0051787">
    <property type="term" value="F:misfolded protein binding"/>
    <property type="evidence" value="ECO:0007669"/>
    <property type="project" value="TreeGrafter"/>
</dbReference>
<feature type="compositionally biased region" description="Basic and acidic residues" evidence="1">
    <location>
        <begin position="229"/>
        <end position="240"/>
    </location>
</feature>
<organism evidence="3 4">
    <name type="scientific">Elliptochloris bilobata</name>
    <dbReference type="NCBI Taxonomy" id="381761"/>
    <lineage>
        <taxon>Eukaryota</taxon>
        <taxon>Viridiplantae</taxon>
        <taxon>Chlorophyta</taxon>
        <taxon>core chlorophytes</taxon>
        <taxon>Trebouxiophyceae</taxon>
        <taxon>Trebouxiophyceae incertae sedis</taxon>
        <taxon>Elliptochloris clade</taxon>
        <taxon>Elliptochloris</taxon>
    </lineage>
</organism>
<feature type="compositionally biased region" description="Low complexity" evidence="1">
    <location>
        <begin position="399"/>
        <end position="412"/>
    </location>
</feature>
<dbReference type="GO" id="GO:0031593">
    <property type="term" value="F:polyubiquitin modification-dependent protein binding"/>
    <property type="evidence" value="ECO:0007669"/>
    <property type="project" value="TreeGrafter"/>
</dbReference>
<evidence type="ECO:0000313" key="4">
    <source>
        <dbReference type="Proteomes" id="UP001445335"/>
    </source>
</evidence>
<name>A0AAW1RQS5_9CHLO</name>
<dbReference type="InterPro" id="IPR029071">
    <property type="entry name" value="Ubiquitin-like_domsf"/>
</dbReference>
<dbReference type="PROSITE" id="PS50053">
    <property type="entry name" value="UBIQUITIN_2"/>
    <property type="match status" value="1"/>
</dbReference>
<proteinExistence type="predicted"/>
<feature type="compositionally biased region" description="Gly residues" evidence="1">
    <location>
        <begin position="413"/>
        <end position="430"/>
    </location>
</feature>
<dbReference type="Proteomes" id="UP001445335">
    <property type="component" value="Unassembled WGS sequence"/>
</dbReference>
<feature type="compositionally biased region" description="Low complexity" evidence="1">
    <location>
        <begin position="613"/>
        <end position="626"/>
    </location>
</feature>
<feature type="compositionally biased region" description="Low complexity" evidence="1">
    <location>
        <begin position="541"/>
        <end position="552"/>
    </location>
</feature>
<dbReference type="InterPro" id="IPR000626">
    <property type="entry name" value="Ubiquitin-like_dom"/>
</dbReference>
<feature type="domain" description="Ubiquitin-like" evidence="2">
    <location>
        <begin position="17"/>
        <end position="86"/>
    </location>
</feature>
<feature type="compositionally biased region" description="Polar residues" evidence="1">
    <location>
        <begin position="579"/>
        <end position="589"/>
    </location>
</feature>
<feature type="region of interest" description="Disordered" evidence="1">
    <location>
        <begin position="639"/>
        <end position="677"/>
    </location>
</feature>
<evidence type="ECO:0000256" key="1">
    <source>
        <dbReference type="SAM" id="MobiDB-lite"/>
    </source>
</evidence>
<feature type="region of interest" description="Disordered" evidence="1">
    <location>
        <begin position="821"/>
        <end position="842"/>
    </location>
</feature>
<feature type="region of interest" description="Disordered" evidence="1">
    <location>
        <begin position="80"/>
        <end position="113"/>
    </location>
</feature>
<dbReference type="SMART" id="SM00213">
    <property type="entry name" value="UBQ"/>
    <property type="match status" value="1"/>
</dbReference>